<accession>A0ABW4L3H6</accession>
<dbReference type="EMBL" id="JBHUEE010000001">
    <property type="protein sequence ID" value="MFD1716576.1"/>
    <property type="molecule type" value="Genomic_DNA"/>
</dbReference>
<evidence type="ECO:0000256" key="2">
    <source>
        <dbReference type="ARBA" id="ARBA00023150"/>
    </source>
</evidence>
<keyword evidence="1 3" id="KW-0963">Cytoplasm</keyword>
<protein>
    <recommendedName>
        <fullName evidence="3">Sulfur carrier protein FdhD</fullName>
    </recommendedName>
</protein>
<dbReference type="HAMAP" id="MF_00187">
    <property type="entry name" value="FdhD"/>
    <property type="match status" value="1"/>
</dbReference>
<comment type="subcellular location">
    <subcellularLocation>
        <location evidence="3">Cytoplasm</location>
    </subcellularLocation>
</comment>
<feature type="active site" description="Cysteine persulfide intermediate" evidence="3">
    <location>
        <position position="116"/>
    </location>
</feature>
<evidence type="ECO:0000256" key="3">
    <source>
        <dbReference type="HAMAP-Rule" id="MF_00187"/>
    </source>
</evidence>
<gene>
    <name evidence="3 4" type="primary">fdhD</name>
    <name evidence="4" type="ORF">ACFSE6_01925</name>
</gene>
<dbReference type="PIRSF" id="PIRSF015626">
    <property type="entry name" value="FdhD"/>
    <property type="match status" value="1"/>
</dbReference>
<comment type="function">
    <text evidence="3">Required for formate dehydrogenase (FDH) activity. Acts as a sulfur carrier protein that transfers sulfur from IscS to the molybdenum cofactor prior to its insertion into FDH.</text>
</comment>
<comment type="similarity">
    <text evidence="3">Belongs to the FdhD family.</text>
</comment>
<dbReference type="PANTHER" id="PTHR30592:SF1">
    <property type="entry name" value="SULFUR CARRIER PROTEIN FDHD"/>
    <property type="match status" value="1"/>
</dbReference>
<comment type="caution">
    <text evidence="3">Lacks conserved residue(s) required for the propagation of feature annotation.</text>
</comment>
<keyword evidence="2 3" id="KW-0501">Molybdenum cofactor biosynthesis</keyword>
<dbReference type="Pfam" id="PF02634">
    <property type="entry name" value="FdhD-NarQ"/>
    <property type="match status" value="1"/>
</dbReference>
<keyword evidence="5" id="KW-1185">Reference proteome</keyword>
<proteinExistence type="inferred from homology"/>
<evidence type="ECO:0000256" key="1">
    <source>
        <dbReference type="ARBA" id="ARBA00022490"/>
    </source>
</evidence>
<dbReference type="NCBIfam" id="TIGR00129">
    <property type="entry name" value="fdhD_narQ"/>
    <property type="match status" value="1"/>
</dbReference>
<organism evidence="4 5">
    <name type="scientific">Georgenia deserti</name>
    <dbReference type="NCBI Taxonomy" id="2093781"/>
    <lineage>
        <taxon>Bacteria</taxon>
        <taxon>Bacillati</taxon>
        <taxon>Actinomycetota</taxon>
        <taxon>Actinomycetes</taxon>
        <taxon>Micrococcales</taxon>
        <taxon>Bogoriellaceae</taxon>
        <taxon>Georgenia</taxon>
    </lineage>
</organism>
<dbReference type="Gene3D" id="3.10.20.10">
    <property type="match status" value="1"/>
</dbReference>
<evidence type="ECO:0000313" key="4">
    <source>
        <dbReference type="EMBL" id="MFD1716576.1"/>
    </source>
</evidence>
<dbReference type="RefSeq" id="WP_388002007.1">
    <property type="nucleotide sequence ID" value="NZ_JBHUEE010000001.1"/>
</dbReference>
<dbReference type="SUPFAM" id="SSF53927">
    <property type="entry name" value="Cytidine deaminase-like"/>
    <property type="match status" value="1"/>
</dbReference>
<comment type="caution">
    <text evidence="4">The sequence shown here is derived from an EMBL/GenBank/DDBJ whole genome shotgun (WGS) entry which is preliminary data.</text>
</comment>
<dbReference type="NCBIfam" id="NF001943">
    <property type="entry name" value="PRK00724.1-2"/>
    <property type="match status" value="1"/>
</dbReference>
<dbReference type="Proteomes" id="UP001597277">
    <property type="component" value="Unassembled WGS sequence"/>
</dbReference>
<name>A0ABW4L3H6_9MICO</name>
<evidence type="ECO:0000313" key="5">
    <source>
        <dbReference type="Proteomes" id="UP001597277"/>
    </source>
</evidence>
<sequence length="283" mass="29853">MARVTQRRPVLRLSLDAEPRRRPDRLAGEEPLEIRLEGRAWSVTMRTPGRDFDLVAGFLVSEGVVTGRDDIAEIGYGPGVNPDGTASFNIVDVRLAAGVTPPDPARARQVYTSSSCGVCGTASIDAVRQTSVFDVAADPMRVDLPALLAMPDRLREAQRTFDATGGTHAAGLFAIGPGGQNSRRPDLLDVAEDVGRHNAVDKVIGRALRDGGLPLTGTVLQVSGRASFELVQKARMAGIPALAAVSAPSSLAQELAAESGMLLAGFSRGRSVNVYAGSERVRT</sequence>
<dbReference type="InterPro" id="IPR016193">
    <property type="entry name" value="Cytidine_deaminase-like"/>
</dbReference>
<reference evidence="5" key="1">
    <citation type="journal article" date="2019" name="Int. J. Syst. Evol. Microbiol.">
        <title>The Global Catalogue of Microorganisms (GCM) 10K type strain sequencing project: providing services to taxonomists for standard genome sequencing and annotation.</title>
        <authorList>
            <consortium name="The Broad Institute Genomics Platform"/>
            <consortium name="The Broad Institute Genome Sequencing Center for Infectious Disease"/>
            <person name="Wu L."/>
            <person name="Ma J."/>
        </authorList>
    </citation>
    <scope>NUCLEOTIDE SEQUENCE [LARGE SCALE GENOMIC DNA]</scope>
    <source>
        <strain evidence="5">JCM 17130</strain>
    </source>
</reference>
<dbReference type="Gene3D" id="3.40.140.10">
    <property type="entry name" value="Cytidine Deaminase, domain 2"/>
    <property type="match status" value="1"/>
</dbReference>
<dbReference type="PANTHER" id="PTHR30592">
    <property type="entry name" value="FORMATE DEHYDROGENASE"/>
    <property type="match status" value="1"/>
</dbReference>
<dbReference type="InterPro" id="IPR003786">
    <property type="entry name" value="FdhD"/>
</dbReference>